<evidence type="ECO:0000256" key="3">
    <source>
        <dbReference type="ARBA" id="ARBA00012374"/>
    </source>
</evidence>
<feature type="transmembrane region" description="Helical" evidence="17">
    <location>
        <begin position="268"/>
        <end position="285"/>
    </location>
</feature>
<proteinExistence type="inferred from homology"/>
<evidence type="ECO:0000256" key="2">
    <source>
        <dbReference type="ARBA" id="ARBA00010621"/>
    </source>
</evidence>
<dbReference type="PANTHER" id="PTHR30622">
    <property type="entry name" value="UNDECAPRENYL-DIPHOSPHATASE"/>
    <property type="match status" value="1"/>
</dbReference>
<dbReference type="RefSeq" id="WP_317634677.1">
    <property type="nucleotide sequence ID" value="NZ_AP026802.1"/>
</dbReference>
<sequence>MIHILQAVIIGIIEGITEFLPISSTGHIVLAENLMKIPTTVDPNAKIVAFDANFWTMFSYVIQLGAIFAVIFIYFNRLNPFSGKKDRQQKHDTWQLWFYVVVGVIPSVVVGLPLNDWMDEHLMNWQVVSATLIIYGILFIVIENWNRTRQIRRTKLHNMTYGLALSIGCFQALSIVPGTSRSGATILGALILGMSRMAATEFSFFLAIPTMFGVTILKLGKFFLKGATMSGLELTTLLVGFVVSMIVAWFAVVFLMNYLKKHNFKVFGVYRIILGFVVIIAGAFFKLF</sequence>
<organism evidence="18 19">
    <name type="scientific">Xylocopilactobacillus apicola</name>
    <dbReference type="NCBI Taxonomy" id="2932184"/>
    <lineage>
        <taxon>Bacteria</taxon>
        <taxon>Bacillati</taxon>
        <taxon>Bacillota</taxon>
        <taxon>Bacilli</taxon>
        <taxon>Lactobacillales</taxon>
        <taxon>Lactobacillaceae</taxon>
        <taxon>Xylocopilactobacillus</taxon>
    </lineage>
</organism>
<evidence type="ECO:0000256" key="12">
    <source>
        <dbReference type="ARBA" id="ARBA00023251"/>
    </source>
</evidence>
<evidence type="ECO:0000256" key="9">
    <source>
        <dbReference type="ARBA" id="ARBA00022984"/>
    </source>
</evidence>
<comment type="catalytic activity">
    <reaction evidence="16 17">
        <text>di-trans,octa-cis-undecaprenyl diphosphate + H2O = di-trans,octa-cis-undecaprenyl phosphate + phosphate + H(+)</text>
        <dbReference type="Rhea" id="RHEA:28094"/>
        <dbReference type="ChEBI" id="CHEBI:15377"/>
        <dbReference type="ChEBI" id="CHEBI:15378"/>
        <dbReference type="ChEBI" id="CHEBI:43474"/>
        <dbReference type="ChEBI" id="CHEBI:58405"/>
        <dbReference type="ChEBI" id="CHEBI:60392"/>
        <dbReference type="EC" id="3.6.1.27"/>
    </reaction>
</comment>
<evidence type="ECO:0000256" key="16">
    <source>
        <dbReference type="ARBA" id="ARBA00047594"/>
    </source>
</evidence>
<comment type="function">
    <text evidence="17">Catalyzes the dephosphorylation of undecaprenyl diphosphate (UPP). Confers resistance to bacitracin.</text>
</comment>
<evidence type="ECO:0000256" key="7">
    <source>
        <dbReference type="ARBA" id="ARBA00022801"/>
    </source>
</evidence>
<dbReference type="EMBL" id="AP026802">
    <property type="protein sequence ID" value="BDR58848.1"/>
    <property type="molecule type" value="Genomic_DNA"/>
</dbReference>
<dbReference type="GO" id="GO:0071555">
    <property type="term" value="P:cell wall organization"/>
    <property type="evidence" value="ECO:0007669"/>
    <property type="project" value="UniProtKB-KW"/>
</dbReference>
<comment type="miscellaneous">
    <text evidence="17">Bacitracin is thought to be involved in the inhibition of peptidoglycan synthesis by sequestering undecaprenyl diphosphate, thereby reducing the pool of lipid carrier available.</text>
</comment>
<comment type="similarity">
    <text evidence="2 17">Belongs to the UppP family.</text>
</comment>
<keyword evidence="13 17" id="KW-0961">Cell wall biogenesis/degradation</keyword>
<name>A0AAU9DXK3_9LACO</name>
<evidence type="ECO:0000256" key="11">
    <source>
        <dbReference type="ARBA" id="ARBA00023136"/>
    </source>
</evidence>
<evidence type="ECO:0000256" key="15">
    <source>
        <dbReference type="ARBA" id="ARBA00032932"/>
    </source>
</evidence>
<dbReference type="GO" id="GO:0008360">
    <property type="term" value="P:regulation of cell shape"/>
    <property type="evidence" value="ECO:0007669"/>
    <property type="project" value="UniProtKB-KW"/>
</dbReference>
<evidence type="ECO:0000256" key="10">
    <source>
        <dbReference type="ARBA" id="ARBA00022989"/>
    </source>
</evidence>
<feature type="transmembrane region" description="Helical" evidence="17">
    <location>
        <begin position="54"/>
        <end position="75"/>
    </location>
</feature>
<dbReference type="GO" id="GO:0046677">
    <property type="term" value="P:response to antibiotic"/>
    <property type="evidence" value="ECO:0007669"/>
    <property type="project" value="UniProtKB-UniRule"/>
</dbReference>
<keyword evidence="5 17" id="KW-1003">Cell membrane</keyword>
<dbReference type="PANTHER" id="PTHR30622:SF3">
    <property type="entry name" value="UNDECAPRENYL-DIPHOSPHATASE"/>
    <property type="match status" value="1"/>
</dbReference>
<keyword evidence="11 17" id="KW-0472">Membrane</keyword>
<dbReference type="NCBIfam" id="TIGR00753">
    <property type="entry name" value="undec_PP_bacA"/>
    <property type="match status" value="1"/>
</dbReference>
<evidence type="ECO:0000256" key="13">
    <source>
        <dbReference type="ARBA" id="ARBA00023316"/>
    </source>
</evidence>
<evidence type="ECO:0000256" key="6">
    <source>
        <dbReference type="ARBA" id="ARBA00022692"/>
    </source>
</evidence>
<keyword evidence="7 17" id="KW-0378">Hydrolase</keyword>
<dbReference type="NCBIfam" id="NF001390">
    <property type="entry name" value="PRK00281.1-4"/>
    <property type="match status" value="1"/>
</dbReference>
<accession>A0AAU9DXK3</accession>
<comment type="subcellular location">
    <subcellularLocation>
        <location evidence="1 17">Cell membrane</location>
        <topology evidence="1 17">Multi-pass membrane protein</topology>
    </subcellularLocation>
</comment>
<dbReference type="InterPro" id="IPR003824">
    <property type="entry name" value="UppP"/>
</dbReference>
<dbReference type="AlphaFoldDB" id="A0AAU9DXK3"/>
<feature type="transmembrane region" description="Helical" evidence="17">
    <location>
        <begin position="236"/>
        <end position="256"/>
    </location>
</feature>
<dbReference type="Proteomes" id="UP001321861">
    <property type="component" value="Chromosome"/>
</dbReference>
<evidence type="ECO:0000313" key="19">
    <source>
        <dbReference type="Proteomes" id="UP001321861"/>
    </source>
</evidence>
<feature type="transmembrane region" description="Helical" evidence="17">
    <location>
        <begin position="126"/>
        <end position="146"/>
    </location>
</feature>
<dbReference type="KEGG" id="xap:XA3_12890"/>
<gene>
    <name evidence="17 18" type="primary">uppP</name>
    <name evidence="18" type="ORF">XA3_12890</name>
</gene>
<reference evidence="18 19" key="1">
    <citation type="journal article" date="2023" name="Microbiol. Spectr.">
        <title>Symbiosis of Carpenter Bees with Uncharacterized Lactic Acid Bacteria Showing NAD Auxotrophy.</title>
        <authorList>
            <person name="Kawasaki S."/>
            <person name="Ozawa K."/>
            <person name="Mori T."/>
            <person name="Yamamoto A."/>
            <person name="Ito M."/>
            <person name="Ohkuma M."/>
            <person name="Sakamoto M."/>
            <person name="Matsutani M."/>
        </authorList>
    </citation>
    <scope>NUCLEOTIDE SEQUENCE [LARGE SCALE GENOMIC DNA]</scope>
    <source>
        <strain evidence="18 19">XA3</strain>
    </source>
</reference>
<feature type="transmembrane region" description="Helical" evidence="17">
    <location>
        <begin position="96"/>
        <end position="114"/>
    </location>
</feature>
<evidence type="ECO:0000256" key="14">
    <source>
        <dbReference type="ARBA" id="ARBA00032707"/>
    </source>
</evidence>
<dbReference type="HAMAP" id="MF_01006">
    <property type="entry name" value="Undec_diphosphatase"/>
    <property type="match status" value="1"/>
</dbReference>
<dbReference type="Pfam" id="PF02673">
    <property type="entry name" value="BacA"/>
    <property type="match status" value="1"/>
</dbReference>
<evidence type="ECO:0000313" key="18">
    <source>
        <dbReference type="EMBL" id="BDR58848.1"/>
    </source>
</evidence>
<dbReference type="EC" id="3.6.1.27" evidence="3 17"/>
<protein>
    <recommendedName>
        <fullName evidence="4 17">Undecaprenyl-diphosphatase</fullName>
        <ecNumber evidence="3 17">3.6.1.27</ecNumber>
    </recommendedName>
    <alternativeName>
        <fullName evidence="15 17">Bacitracin resistance protein</fullName>
    </alternativeName>
    <alternativeName>
        <fullName evidence="14 17">Undecaprenyl pyrophosphate phosphatase</fullName>
    </alternativeName>
</protein>
<keyword evidence="10 17" id="KW-1133">Transmembrane helix</keyword>
<dbReference type="GO" id="GO:0009252">
    <property type="term" value="P:peptidoglycan biosynthetic process"/>
    <property type="evidence" value="ECO:0007669"/>
    <property type="project" value="UniProtKB-KW"/>
</dbReference>
<dbReference type="GO" id="GO:0050380">
    <property type="term" value="F:undecaprenyl-diphosphatase activity"/>
    <property type="evidence" value="ECO:0007669"/>
    <property type="project" value="UniProtKB-UniRule"/>
</dbReference>
<feature type="transmembrane region" description="Helical" evidence="17">
    <location>
        <begin position="204"/>
        <end position="224"/>
    </location>
</feature>
<keyword evidence="8 17" id="KW-0133">Cell shape</keyword>
<keyword evidence="6 17" id="KW-0812">Transmembrane</keyword>
<evidence type="ECO:0000256" key="5">
    <source>
        <dbReference type="ARBA" id="ARBA00022475"/>
    </source>
</evidence>
<evidence type="ECO:0000256" key="17">
    <source>
        <dbReference type="HAMAP-Rule" id="MF_01006"/>
    </source>
</evidence>
<dbReference type="GO" id="GO:0005886">
    <property type="term" value="C:plasma membrane"/>
    <property type="evidence" value="ECO:0007669"/>
    <property type="project" value="UniProtKB-SubCell"/>
</dbReference>
<evidence type="ECO:0000256" key="4">
    <source>
        <dbReference type="ARBA" id="ARBA00021581"/>
    </source>
</evidence>
<keyword evidence="9 17" id="KW-0573">Peptidoglycan synthesis</keyword>
<keyword evidence="12 17" id="KW-0046">Antibiotic resistance</keyword>
<dbReference type="NCBIfam" id="NF001391">
    <property type="entry name" value="PRK00281.1-5"/>
    <property type="match status" value="1"/>
</dbReference>
<keyword evidence="19" id="KW-1185">Reference proteome</keyword>
<evidence type="ECO:0000256" key="1">
    <source>
        <dbReference type="ARBA" id="ARBA00004651"/>
    </source>
</evidence>
<evidence type="ECO:0000256" key="8">
    <source>
        <dbReference type="ARBA" id="ARBA00022960"/>
    </source>
</evidence>